<protein>
    <recommendedName>
        <fullName evidence="3">Nicastrin</fullName>
    </recommendedName>
</protein>
<dbReference type="InterPro" id="IPR008710">
    <property type="entry name" value="Nicastrin"/>
</dbReference>
<dbReference type="InterPro" id="IPR041084">
    <property type="entry name" value="Ncstrn_small"/>
</dbReference>
<gene>
    <name evidence="12" type="ORF">IFM89_036506</name>
</gene>
<accession>A0A835I8W2</accession>
<dbReference type="Pfam" id="PF18266">
    <property type="entry name" value="Ncstrn_small"/>
    <property type="match status" value="1"/>
</dbReference>
<dbReference type="Gene3D" id="1.20.120.720">
    <property type="entry name" value="Myosin VI head, motor domain, U50 subdomain"/>
    <property type="match status" value="1"/>
</dbReference>
<evidence type="ECO:0000256" key="5">
    <source>
        <dbReference type="ARBA" id="ARBA00022729"/>
    </source>
</evidence>
<evidence type="ECO:0000256" key="6">
    <source>
        <dbReference type="ARBA" id="ARBA00022976"/>
    </source>
</evidence>
<evidence type="ECO:0000256" key="1">
    <source>
        <dbReference type="ARBA" id="ARBA00004479"/>
    </source>
</evidence>
<sequence length="460" mass="51100">MREETLDVKNSKPYLITLEKSDLMVNDNLILSEVPSNIVLSPSSYESIEQPLSINGCFLGFDSDDSKSRHVVPLGKLKEQDPHAGEKTALMKLDDSAVIRTEDNRAWDESINLHGKEVRSSFIASAPIESKNGESGANTFVNFEKKDTLVGRKDVKIASPMLMEYSYLLDLPDKSEDPYMRLVYASGVLVESGTEVPTAERGFSPVEKFPQVKFAPYKNVDYIWNPAGSNIMWNKYDFPVFLLSRIVQEPRKRLFGKNEKNKRAYSVDVNEFDLVMQNLVKGSSLVCLWVATGRVLSSLPPISITSGQPKPILLVVASMDSAFFFRDKSPGADSPLSGMISLLAAVDALSHIDGVNELKKQAAGELFIVCINTANNSITMVCGFAEYYPLISQNEPRPHSSIFQDSIFKVVAVIHHLGNIKFDKGEESDSSILKDETSNFHLHMTAKLLMYSTGSFIVAY</sequence>
<name>A0A835I8W2_9MAGN</name>
<evidence type="ECO:0000313" key="13">
    <source>
        <dbReference type="Proteomes" id="UP000631114"/>
    </source>
</evidence>
<proteinExistence type="inferred from homology"/>
<dbReference type="GO" id="GO:0016485">
    <property type="term" value="P:protein processing"/>
    <property type="evidence" value="ECO:0007669"/>
    <property type="project" value="InterPro"/>
</dbReference>
<dbReference type="PANTHER" id="PTHR21092">
    <property type="entry name" value="NICASTRIN"/>
    <property type="match status" value="1"/>
</dbReference>
<evidence type="ECO:0000259" key="11">
    <source>
        <dbReference type="Pfam" id="PF18266"/>
    </source>
</evidence>
<keyword evidence="5" id="KW-0732">Signal</keyword>
<dbReference type="InterPro" id="IPR008811">
    <property type="entry name" value="Glycosyl_hydrolases_36"/>
</dbReference>
<organism evidence="12 13">
    <name type="scientific">Coptis chinensis</name>
    <dbReference type="NCBI Taxonomy" id="261450"/>
    <lineage>
        <taxon>Eukaryota</taxon>
        <taxon>Viridiplantae</taxon>
        <taxon>Streptophyta</taxon>
        <taxon>Embryophyta</taxon>
        <taxon>Tracheophyta</taxon>
        <taxon>Spermatophyta</taxon>
        <taxon>Magnoliopsida</taxon>
        <taxon>Ranunculales</taxon>
        <taxon>Ranunculaceae</taxon>
        <taxon>Coptidoideae</taxon>
        <taxon>Coptis</taxon>
    </lineage>
</organism>
<keyword evidence="9" id="KW-0325">Glycoprotein</keyword>
<keyword evidence="10" id="KW-0119">Carbohydrate metabolism</keyword>
<evidence type="ECO:0000313" key="12">
    <source>
        <dbReference type="EMBL" id="KAF9611862.1"/>
    </source>
</evidence>
<evidence type="ECO:0000256" key="3">
    <source>
        <dbReference type="ARBA" id="ARBA00015303"/>
    </source>
</evidence>
<reference evidence="12 13" key="1">
    <citation type="submission" date="2020-10" db="EMBL/GenBank/DDBJ databases">
        <title>The Coptis chinensis genome and diversification of protoberbering-type alkaloids.</title>
        <authorList>
            <person name="Wang B."/>
            <person name="Shu S."/>
            <person name="Song C."/>
            <person name="Liu Y."/>
        </authorList>
    </citation>
    <scope>NUCLEOTIDE SEQUENCE [LARGE SCALE GENOMIC DNA]</scope>
    <source>
        <strain evidence="12">HL-2020</strain>
        <tissue evidence="12">Leaf</tissue>
    </source>
</reference>
<keyword evidence="7" id="KW-1133">Transmembrane helix</keyword>
<keyword evidence="13" id="KW-1185">Reference proteome</keyword>
<keyword evidence="4" id="KW-0812">Transmembrane</keyword>
<evidence type="ECO:0000256" key="7">
    <source>
        <dbReference type="ARBA" id="ARBA00022989"/>
    </source>
</evidence>
<dbReference type="GO" id="GO:0007219">
    <property type="term" value="P:Notch signaling pathway"/>
    <property type="evidence" value="ECO:0007669"/>
    <property type="project" value="UniProtKB-KW"/>
</dbReference>
<evidence type="ECO:0000256" key="10">
    <source>
        <dbReference type="ARBA" id="ARBA00023277"/>
    </source>
</evidence>
<evidence type="ECO:0000256" key="4">
    <source>
        <dbReference type="ARBA" id="ARBA00022692"/>
    </source>
</evidence>
<dbReference type="PANTHER" id="PTHR21092:SF0">
    <property type="entry name" value="NICASTRIN"/>
    <property type="match status" value="1"/>
</dbReference>
<dbReference type="AlphaFoldDB" id="A0A835I8W2"/>
<evidence type="ECO:0000256" key="9">
    <source>
        <dbReference type="ARBA" id="ARBA00023180"/>
    </source>
</evidence>
<dbReference type="Pfam" id="PF05691">
    <property type="entry name" value="Raffinose_syn"/>
    <property type="match status" value="1"/>
</dbReference>
<feature type="domain" description="Nicastrin small lobe" evidence="11">
    <location>
        <begin position="186"/>
        <end position="277"/>
    </location>
</feature>
<evidence type="ECO:0000256" key="8">
    <source>
        <dbReference type="ARBA" id="ARBA00023136"/>
    </source>
</evidence>
<keyword evidence="6" id="KW-0914">Notch signaling pathway</keyword>
<dbReference type="Pfam" id="PF05450">
    <property type="entry name" value="Nicastrin"/>
    <property type="match status" value="1"/>
</dbReference>
<dbReference type="EMBL" id="JADFTS010000004">
    <property type="protein sequence ID" value="KAF9611862.1"/>
    <property type="molecule type" value="Genomic_DNA"/>
</dbReference>
<dbReference type="Proteomes" id="UP000631114">
    <property type="component" value="Unassembled WGS sequence"/>
</dbReference>
<dbReference type="GO" id="GO:0005886">
    <property type="term" value="C:plasma membrane"/>
    <property type="evidence" value="ECO:0007669"/>
    <property type="project" value="TreeGrafter"/>
</dbReference>
<comment type="similarity">
    <text evidence="2">Belongs to the nicastrin family.</text>
</comment>
<evidence type="ECO:0000256" key="2">
    <source>
        <dbReference type="ARBA" id="ARBA00007717"/>
    </source>
</evidence>
<comment type="subcellular location">
    <subcellularLocation>
        <location evidence="1">Membrane</location>
        <topology evidence="1">Single-pass type I membrane protein</topology>
    </subcellularLocation>
</comment>
<keyword evidence="8" id="KW-0472">Membrane</keyword>
<dbReference type="OrthoDB" id="10265862at2759"/>
<comment type="caution">
    <text evidence="12">The sequence shown here is derived from an EMBL/GenBank/DDBJ whole genome shotgun (WGS) entry which is preliminary data.</text>
</comment>